<dbReference type="RefSeq" id="WP_162458759.1">
    <property type="nucleotide sequence ID" value="NZ_AP021879.1"/>
</dbReference>
<keyword evidence="7" id="KW-1185">Reference proteome</keyword>
<dbReference type="InterPro" id="IPR010563">
    <property type="entry name" value="TraK_N"/>
</dbReference>
<dbReference type="InterPro" id="IPR055397">
    <property type="entry name" value="TraK_C"/>
</dbReference>
<protein>
    <recommendedName>
        <fullName evidence="8">NolW-like domain-containing protein</fullName>
    </recommendedName>
</protein>
<evidence type="ECO:0000256" key="1">
    <source>
        <dbReference type="SAM" id="MobiDB-lite"/>
    </source>
</evidence>
<dbReference type="EMBL" id="AP021879">
    <property type="protein sequence ID" value="BBO87488.1"/>
    <property type="molecule type" value="Genomic_DNA"/>
</dbReference>
<dbReference type="Proteomes" id="UP000422108">
    <property type="component" value="Chromosome"/>
</dbReference>
<feature type="domain" description="TraK C-terminal" evidence="4">
    <location>
        <begin position="290"/>
        <end position="408"/>
    </location>
</feature>
<evidence type="ECO:0000256" key="2">
    <source>
        <dbReference type="SAM" id="SignalP"/>
    </source>
</evidence>
<evidence type="ECO:0000313" key="6">
    <source>
        <dbReference type="EMBL" id="BBO88169.1"/>
    </source>
</evidence>
<evidence type="ECO:0000313" key="5">
    <source>
        <dbReference type="EMBL" id="BBO87488.1"/>
    </source>
</evidence>
<evidence type="ECO:0008006" key="8">
    <source>
        <dbReference type="Google" id="ProtNLM"/>
    </source>
</evidence>
<dbReference type="EMBL" id="AP021879">
    <property type="protein sequence ID" value="BBO88169.1"/>
    <property type="molecule type" value="Genomic_DNA"/>
</dbReference>
<feature type="chain" id="PRO_5038243260" description="NolW-like domain-containing protein" evidence="2">
    <location>
        <begin position="29"/>
        <end position="424"/>
    </location>
</feature>
<feature type="signal peptide" evidence="2">
    <location>
        <begin position="1"/>
        <end position="28"/>
    </location>
</feature>
<evidence type="ECO:0000259" key="3">
    <source>
        <dbReference type="Pfam" id="PF06586"/>
    </source>
</evidence>
<dbReference type="Pfam" id="PF23536">
    <property type="entry name" value="TraK_C"/>
    <property type="match status" value="1"/>
</dbReference>
<evidence type="ECO:0000313" key="7">
    <source>
        <dbReference type="Proteomes" id="UP000422108"/>
    </source>
</evidence>
<sequence length="424" mass="47160">MASRRSKKSKPRLIWFLLALLAPVYAVASPQSGQTRYWIRIADKQDNLAAVHDLMAGLSDEIEKDELRICMDNSEYVLVHTGAADPDAAFLIREKVSQHLGAKVHTAIVHYDPAQCFATAHFLKKAAGKTPPPMPTTAAKQQKAPKSRPSVHIYPDIAGHTRKKGGRLETTDHATVLSKSMVQVLPELSTQVYLSNLDINRVTCMGNRPVKDVVFSAEKGVTAKINGSNAFIKLQMHRDNPSVKPQAVEDPVELYVVCGSAGDVYTVIGVPKKIPAQWIQLVSKTGDVKRNLSLFEGKDFEKKVVTLVKQAWTGEYPDSYAIEDIDRRLTIEGLAWLDITLRRTVDVDGEGFRIKEYALLVSDNAAEAHYGIREKQFVLPRLSEHPLAITLDGLIVRKETPTRLFIVERSEQEPRIGIGRPTTK</sequence>
<feature type="region of interest" description="Disordered" evidence="1">
    <location>
        <begin position="128"/>
        <end position="150"/>
    </location>
</feature>
<evidence type="ECO:0000259" key="4">
    <source>
        <dbReference type="Pfam" id="PF23536"/>
    </source>
</evidence>
<feature type="domain" description="TraK N-terminal" evidence="3">
    <location>
        <begin position="184"/>
        <end position="285"/>
    </location>
</feature>
<dbReference type="AlphaFoldDB" id="A0A5K8A6R7"/>
<name>A0A5K8A6R7_9BACT</name>
<gene>
    <name evidence="5" type="ORF">DSCOOX_06680</name>
    <name evidence="6" type="ORF">DSCOOX_13490</name>
</gene>
<accession>A0A5K8A6R7</accession>
<keyword evidence="2" id="KW-0732">Signal</keyword>
<reference evidence="6 7" key="1">
    <citation type="submission" date="2019-11" db="EMBL/GenBank/DDBJ databases">
        <title>Comparative genomics of hydrocarbon-degrading Desulfosarcina strains.</title>
        <authorList>
            <person name="Watanabe M."/>
            <person name="Kojima H."/>
            <person name="Fukui M."/>
        </authorList>
    </citation>
    <scope>NUCLEOTIDE SEQUENCE [LARGE SCALE GENOMIC DNA]</scope>
    <source>
        <strain evidence="6">OXyS1</strain>
        <strain evidence="7">oXyS1</strain>
    </source>
</reference>
<dbReference type="Pfam" id="PF06586">
    <property type="entry name" value="TraK_N"/>
    <property type="match status" value="1"/>
</dbReference>
<organism evidence="6 7">
    <name type="scientific">Desulfosarcina ovata subsp. ovata</name>
    <dbReference type="NCBI Taxonomy" id="2752305"/>
    <lineage>
        <taxon>Bacteria</taxon>
        <taxon>Pseudomonadati</taxon>
        <taxon>Thermodesulfobacteriota</taxon>
        <taxon>Desulfobacteria</taxon>
        <taxon>Desulfobacterales</taxon>
        <taxon>Desulfosarcinaceae</taxon>
        <taxon>Desulfosarcina</taxon>
    </lineage>
</organism>
<proteinExistence type="predicted"/>